<sequence length="400" mass="45394">MSYNYAGYQPGQPDYTEWQQPYQPYNRPQTQTFITPFGQPNPPGMNSLVHLQNPHARHHQGQSEYQPQRTLFHSPDSYGQHRTHQAEYQPWQPTYHPPGQPPLNRSLSHRRSAAPLPTTAPPPPPRSGSTHLPQPSRNFIDSGQQHGLPNIMVRSLSHAQLAAVSDYNEKLRIYRLEQAALLARVTAWFGENIDNENLSEENTDNTSTMVLCENVPDNITDVPDNATHNDGATINVPNNEFLEEIVKNDKKSPQVFIETMDRKNMVYDDKNGVLIDPTHRELERKDDVEALIDDYVACHEDITKIVIKSLSNMKIGATNVNSKRSRSHIMFTCIIEFWCCSSIQGLIQDLHRPFAFDPGGIPRQTSIIEPLSCFVVSTLRARWISTAGELIRVSHHISII</sequence>
<evidence type="ECO:0000313" key="3">
    <source>
        <dbReference type="Proteomes" id="UP001567538"/>
    </source>
</evidence>
<dbReference type="AlphaFoldDB" id="A0ABD1HNR5"/>
<feature type="region of interest" description="Disordered" evidence="1">
    <location>
        <begin position="70"/>
        <end position="145"/>
    </location>
</feature>
<comment type="caution">
    <text evidence="2">The sequence shown here is derived from an EMBL/GenBank/DDBJ whole genome shotgun (WGS) entry which is preliminary data.</text>
</comment>
<dbReference type="EMBL" id="JBEAFC010000004">
    <property type="protein sequence ID" value="KAL1558105.1"/>
    <property type="molecule type" value="Genomic_DNA"/>
</dbReference>
<evidence type="ECO:0000313" key="2">
    <source>
        <dbReference type="EMBL" id="KAL1558105.1"/>
    </source>
</evidence>
<accession>A0ABD1HNR5</accession>
<dbReference type="InterPro" id="IPR036961">
    <property type="entry name" value="Kinesin_motor_dom_sf"/>
</dbReference>
<gene>
    <name evidence="2" type="ORF">AAHA92_08607</name>
</gene>
<dbReference type="Proteomes" id="UP001567538">
    <property type="component" value="Unassembled WGS sequence"/>
</dbReference>
<feature type="region of interest" description="Disordered" evidence="1">
    <location>
        <begin position="1"/>
        <end position="41"/>
    </location>
</feature>
<keyword evidence="3" id="KW-1185">Reference proteome</keyword>
<reference evidence="2 3" key="1">
    <citation type="submission" date="2024-06" db="EMBL/GenBank/DDBJ databases">
        <title>A chromosome level genome sequence of Diviner's sage (Salvia divinorum).</title>
        <authorList>
            <person name="Ford S.A."/>
            <person name="Ro D.-K."/>
            <person name="Ness R.W."/>
            <person name="Phillips M.A."/>
        </authorList>
    </citation>
    <scope>NUCLEOTIDE SEQUENCE [LARGE SCALE GENOMIC DNA]</scope>
    <source>
        <strain evidence="2">SAF-2024a</strain>
        <tissue evidence="2">Leaf</tissue>
    </source>
</reference>
<feature type="compositionally biased region" description="Polar residues" evidence="1">
    <location>
        <begin position="17"/>
        <end position="34"/>
    </location>
</feature>
<evidence type="ECO:0000256" key="1">
    <source>
        <dbReference type="SAM" id="MobiDB-lite"/>
    </source>
</evidence>
<proteinExistence type="predicted"/>
<dbReference type="Gene3D" id="3.40.850.10">
    <property type="entry name" value="Kinesin motor domain"/>
    <property type="match status" value="1"/>
</dbReference>
<organism evidence="2 3">
    <name type="scientific">Salvia divinorum</name>
    <name type="common">Maria pastora</name>
    <name type="synonym">Diviner's sage</name>
    <dbReference type="NCBI Taxonomy" id="28513"/>
    <lineage>
        <taxon>Eukaryota</taxon>
        <taxon>Viridiplantae</taxon>
        <taxon>Streptophyta</taxon>
        <taxon>Embryophyta</taxon>
        <taxon>Tracheophyta</taxon>
        <taxon>Spermatophyta</taxon>
        <taxon>Magnoliopsida</taxon>
        <taxon>eudicotyledons</taxon>
        <taxon>Gunneridae</taxon>
        <taxon>Pentapetalae</taxon>
        <taxon>asterids</taxon>
        <taxon>lamiids</taxon>
        <taxon>Lamiales</taxon>
        <taxon>Lamiaceae</taxon>
        <taxon>Nepetoideae</taxon>
        <taxon>Mentheae</taxon>
        <taxon>Salviinae</taxon>
        <taxon>Salvia</taxon>
        <taxon>Salvia subgen. Calosphace</taxon>
    </lineage>
</organism>
<name>A0ABD1HNR5_SALDI</name>
<protein>
    <submittedName>
        <fullName evidence="2">F-box protein At-B-like</fullName>
    </submittedName>
</protein>
<feature type="compositionally biased region" description="Polar residues" evidence="1">
    <location>
        <begin position="131"/>
        <end position="145"/>
    </location>
</feature>